<feature type="compositionally biased region" description="Basic and acidic residues" evidence="1">
    <location>
        <begin position="176"/>
        <end position="193"/>
    </location>
</feature>
<keyword evidence="3" id="KW-1185">Reference proteome</keyword>
<proteinExistence type="predicted"/>
<dbReference type="EMBL" id="PYEP01000001">
    <property type="protein sequence ID" value="PSN09931.1"/>
    <property type="molecule type" value="Genomic_DNA"/>
</dbReference>
<evidence type="ECO:0000313" key="3">
    <source>
        <dbReference type="Proteomes" id="UP000240212"/>
    </source>
</evidence>
<feature type="region of interest" description="Disordered" evidence="1">
    <location>
        <begin position="161"/>
        <end position="193"/>
    </location>
</feature>
<dbReference type="AlphaFoldDB" id="A0A2P8VQV2"/>
<dbReference type="OrthoDB" id="6539557at2"/>
<comment type="caution">
    <text evidence="2">The sequence shown here is derived from an EMBL/GenBank/DDBJ whole genome shotgun (WGS) entry which is preliminary data.</text>
</comment>
<evidence type="ECO:0008006" key="4">
    <source>
        <dbReference type="Google" id="ProtNLM"/>
    </source>
</evidence>
<dbReference type="PROSITE" id="PS51257">
    <property type="entry name" value="PROKAR_LIPOPROTEIN"/>
    <property type="match status" value="1"/>
</dbReference>
<reference evidence="2 3" key="1">
    <citation type="submission" date="2018-03" db="EMBL/GenBank/DDBJ databases">
        <title>Draft genome sequence of the first documented clinical Siccibacter turicensis isolate in Austria.</title>
        <authorList>
            <person name="Lepuschitz S."/>
            <person name="Pekard-Amenitsch S."/>
            <person name="Haunold R."/>
            <person name="Schill S."/>
            <person name="Mach R."/>
            <person name="Allerberger F."/>
            <person name="Ruppitsch W."/>
            <person name="Forsythe S.J."/>
        </authorList>
    </citation>
    <scope>NUCLEOTIDE SEQUENCE [LARGE SCALE GENOMIC DNA]</scope>
    <source>
        <strain evidence="2 3">6100069499-17</strain>
    </source>
</reference>
<sequence>MPPRNVIHPFFLFLLLLLAGCDEPEQWSAGDLRGYNHTLEAINWFNVNDEATGSSMMPGGEAGGMCCISLPGKWRAGLRAHVVWEVDPNPHEKIARKKSGYGFENEAYTRHAANYKRYSRTVDIPDYGDNKCGLTVHFLSCHHIKVTATCFAPGHPSYPINEPFQQKEPAVCPQPDAERAQADEKNEPKRKQG</sequence>
<accession>A0A2P8VQV2</accession>
<dbReference type="Proteomes" id="UP000240212">
    <property type="component" value="Unassembled WGS sequence"/>
</dbReference>
<organism evidence="2 3">
    <name type="scientific">Siccibacter turicensis</name>
    <dbReference type="NCBI Taxonomy" id="357233"/>
    <lineage>
        <taxon>Bacteria</taxon>
        <taxon>Pseudomonadati</taxon>
        <taxon>Pseudomonadota</taxon>
        <taxon>Gammaproteobacteria</taxon>
        <taxon>Enterobacterales</taxon>
        <taxon>Enterobacteriaceae</taxon>
        <taxon>Siccibacter</taxon>
    </lineage>
</organism>
<dbReference type="InterPro" id="IPR021733">
    <property type="entry name" value="DUF3304"/>
</dbReference>
<evidence type="ECO:0000256" key="1">
    <source>
        <dbReference type="SAM" id="MobiDB-lite"/>
    </source>
</evidence>
<dbReference type="Pfam" id="PF11745">
    <property type="entry name" value="DUF3304"/>
    <property type="match status" value="1"/>
</dbReference>
<gene>
    <name evidence="2" type="ORF">C7G83_03600</name>
</gene>
<evidence type="ECO:0000313" key="2">
    <source>
        <dbReference type="EMBL" id="PSN09931.1"/>
    </source>
</evidence>
<protein>
    <recommendedName>
        <fullName evidence="4">DUF3304 domain-containing protein</fullName>
    </recommendedName>
</protein>
<name>A0A2P8VQV2_9ENTR</name>